<evidence type="ECO:0000256" key="9">
    <source>
        <dbReference type="ARBA" id="ARBA00047989"/>
    </source>
</evidence>
<evidence type="ECO:0000256" key="3">
    <source>
        <dbReference type="ARBA" id="ARBA00007353"/>
    </source>
</evidence>
<proteinExistence type="inferred from homology"/>
<evidence type="ECO:0000256" key="6">
    <source>
        <dbReference type="ARBA" id="ARBA00022801"/>
    </source>
</evidence>
<dbReference type="AlphaFoldDB" id="A0A931CNE0"/>
<evidence type="ECO:0000256" key="1">
    <source>
        <dbReference type="ARBA" id="ARBA00000553"/>
    </source>
</evidence>
<comment type="catalytic activity">
    <reaction evidence="11">
        <text>S-methyl-5'-thioadenosine + phosphate = 5-(methylsulfanyl)-alpha-D-ribose 1-phosphate + adenine</text>
        <dbReference type="Rhea" id="RHEA:11852"/>
        <dbReference type="ChEBI" id="CHEBI:16708"/>
        <dbReference type="ChEBI" id="CHEBI:17509"/>
        <dbReference type="ChEBI" id="CHEBI:43474"/>
        <dbReference type="ChEBI" id="CHEBI:58533"/>
        <dbReference type="EC" id="2.4.2.28"/>
    </reaction>
    <physiologicalReaction direction="left-to-right" evidence="11">
        <dbReference type="Rhea" id="RHEA:11853"/>
    </physiologicalReaction>
</comment>
<dbReference type="Pfam" id="PF02578">
    <property type="entry name" value="Cu-oxidase_4"/>
    <property type="match status" value="1"/>
</dbReference>
<dbReference type="Gene3D" id="3.60.140.10">
    <property type="entry name" value="CNF1/YfiH-like putative cysteine hydrolases"/>
    <property type="match status" value="1"/>
</dbReference>
<dbReference type="PANTHER" id="PTHR30616">
    <property type="entry name" value="UNCHARACTERIZED PROTEIN YFIH"/>
    <property type="match status" value="1"/>
</dbReference>
<dbReference type="Proteomes" id="UP000655366">
    <property type="component" value="Unassembled WGS sequence"/>
</dbReference>
<dbReference type="InterPro" id="IPR003730">
    <property type="entry name" value="Cu_polyphenol_OxRdtase"/>
</dbReference>
<dbReference type="GO" id="GO:0016787">
    <property type="term" value="F:hydrolase activity"/>
    <property type="evidence" value="ECO:0007669"/>
    <property type="project" value="UniProtKB-KW"/>
</dbReference>
<comment type="function">
    <text evidence="2">Purine nucleoside enzyme that catalyzes the phosphorolysis of adenosine and inosine nucleosides, yielding D-ribose 1-phosphate and the respective free bases, adenine and hypoxanthine. Also catalyzes the phosphorolysis of S-methyl-5'-thioadenosine into adenine and S-methyl-5-thio-alpha-D-ribose 1-phosphate. Also has adenosine deaminase activity.</text>
</comment>
<evidence type="ECO:0000256" key="7">
    <source>
        <dbReference type="ARBA" id="ARBA00022833"/>
    </source>
</evidence>
<dbReference type="CDD" id="cd16833">
    <property type="entry name" value="YfiH"/>
    <property type="match status" value="1"/>
</dbReference>
<keyword evidence="13" id="KW-1185">Reference proteome</keyword>
<gene>
    <name evidence="12" type="ORF">IV500_18835</name>
</gene>
<reference evidence="12 13" key="1">
    <citation type="submission" date="2020-11" db="EMBL/GenBank/DDBJ databases">
        <title>Arthrobacter antarcticus sp. nov., isolated from Antarctic Soil.</title>
        <authorList>
            <person name="Li J."/>
        </authorList>
    </citation>
    <scope>NUCLEOTIDE SEQUENCE [LARGE SCALE GENOMIC DNA]</scope>
    <source>
        <strain evidence="12 13">Z1-20</strain>
    </source>
</reference>
<comment type="catalytic activity">
    <reaction evidence="10">
        <text>adenosine + phosphate = alpha-D-ribose 1-phosphate + adenine</text>
        <dbReference type="Rhea" id="RHEA:27642"/>
        <dbReference type="ChEBI" id="CHEBI:16335"/>
        <dbReference type="ChEBI" id="CHEBI:16708"/>
        <dbReference type="ChEBI" id="CHEBI:43474"/>
        <dbReference type="ChEBI" id="CHEBI:57720"/>
        <dbReference type="EC" id="2.4.2.1"/>
    </reaction>
    <physiologicalReaction direction="left-to-right" evidence="10">
        <dbReference type="Rhea" id="RHEA:27643"/>
    </physiologicalReaction>
</comment>
<comment type="catalytic activity">
    <reaction evidence="9">
        <text>adenosine + H2O + H(+) = inosine + NH4(+)</text>
        <dbReference type="Rhea" id="RHEA:24408"/>
        <dbReference type="ChEBI" id="CHEBI:15377"/>
        <dbReference type="ChEBI" id="CHEBI:15378"/>
        <dbReference type="ChEBI" id="CHEBI:16335"/>
        <dbReference type="ChEBI" id="CHEBI:17596"/>
        <dbReference type="ChEBI" id="CHEBI:28938"/>
        <dbReference type="EC" id="3.5.4.4"/>
    </reaction>
    <physiologicalReaction direction="left-to-right" evidence="9">
        <dbReference type="Rhea" id="RHEA:24409"/>
    </physiologicalReaction>
</comment>
<comment type="catalytic activity">
    <reaction evidence="1">
        <text>inosine + phosphate = alpha-D-ribose 1-phosphate + hypoxanthine</text>
        <dbReference type="Rhea" id="RHEA:27646"/>
        <dbReference type="ChEBI" id="CHEBI:17368"/>
        <dbReference type="ChEBI" id="CHEBI:17596"/>
        <dbReference type="ChEBI" id="CHEBI:43474"/>
        <dbReference type="ChEBI" id="CHEBI:57720"/>
        <dbReference type="EC" id="2.4.2.1"/>
    </reaction>
    <physiologicalReaction direction="left-to-right" evidence="1">
        <dbReference type="Rhea" id="RHEA:27647"/>
    </physiologicalReaction>
</comment>
<dbReference type="SUPFAM" id="SSF64438">
    <property type="entry name" value="CNF1/YfiH-like putative cysteine hydrolases"/>
    <property type="match status" value="1"/>
</dbReference>
<evidence type="ECO:0000256" key="2">
    <source>
        <dbReference type="ARBA" id="ARBA00003215"/>
    </source>
</evidence>
<evidence type="ECO:0000256" key="11">
    <source>
        <dbReference type="ARBA" id="ARBA00049893"/>
    </source>
</evidence>
<evidence type="ECO:0000313" key="12">
    <source>
        <dbReference type="EMBL" id="MBG0741423.1"/>
    </source>
</evidence>
<comment type="similarity">
    <text evidence="3">Belongs to the purine nucleoside phosphorylase YfiH/LACC1 family.</text>
</comment>
<keyword evidence="5" id="KW-0479">Metal-binding</keyword>
<evidence type="ECO:0000256" key="8">
    <source>
        <dbReference type="ARBA" id="ARBA00023008"/>
    </source>
</evidence>
<organism evidence="12 13">
    <name type="scientific">Arthrobacter terrae</name>
    <dbReference type="NCBI Taxonomy" id="2935737"/>
    <lineage>
        <taxon>Bacteria</taxon>
        <taxon>Bacillati</taxon>
        <taxon>Actinomycetota</taxon>
        <taxon>Actinomycetes</taxon>
        <taxon>Micrococcales</taxon>
        <taxon>Micrococcaceae</taxon>
        <taxon>Arthrobacter</taxon>
    </lineage>
</organism>
<protein>
    <submittedName>
        <fullName evidence="12">Laccase domain-containing protein</fullName>
    </submittedName>
</protein>
<dbReference type="RefSeq" id="WP_196398358.1">
    <property type="nucleotide sequence ID" value="NZ_JADNYM010000030.1"/>
</dbReference>
<evidence type="ECO:0000256" key="5">
    <source>
        <dbReference type="ARBA" id="ARBA00022723"/>
    </source>
</evidence>
<evidence type="ECO:0000313" key="13">
    <source>
        <dbReference type="Proteomes" id="UP000655366"/>
    </source>
</evidence>
<keyword evidence="6" id="KW-0378">Hydrolase</keyword>
<sequence length="264" mass="27267">MFWWNREVSPGIRVGFTDTGAGNLAFHVGAGGALDETVSRNRARLQRELGSGRGAAPLRFMHQVHGCSVVQVGGGKRSGGQVIRGQRSSAESGAMPGAGQPEIPTADAMVSVDSALAVLVADCVPVVLLGERADGGPVLGVAHAGRPGVAAKVVPNTVATMRECGAVRIRAWLGPSVCGNCYEVPAQLRDEVAAVEPAAFATTSWGTPALDLPAGVIAQLAADGVSAERVAGCTMEQSDLFSYRRDTARKLPQGRFAGVIYVHG</sequence>
<keyword evidence="8" id="KW-0186">Copper</keyword>
<name>A0A931CNE0_9MICC</name>
<dbReference type="InterPro" id="IPR038371">
    <property type="entry name" value="Cu_polyphenol_OxRdtase_sf"/>
</dbReference>
<comment type="caution">
    <text evidence="12">The sequence shown here is derived from an EMBL/GenBank/DDBJ whole genome shotgun (WGS) entry which is preliminary data.</text>
</comment>
<dbReference type="InterPro" id="IPR011324">
    <property type="entry name" value="Cytotoxic_necrot_fac-like_cat"/>
</dbReference>
<dbReference type="GO" id="GO:0005507">
    <property type="term" value="F:copper ion binding"/>
    <property type="evidence" value="ECO:0007669"/>
    <property type="project" value="TreeGrafter"/>
</dbReference>
<evidence type="ECO:0000256" key="10">
    <source>
        <dbReference type="ARBA" id="ARBA00048968"/>
    </source>
</evidence>
<accession>A0A931CNE0</accession>
<dbReference type="GO" id="GO:0017061">
    <property type="term" value="F:S-methyl-5-thioadenosine phosphorylase activity"/>
    <property type="evidence" value="ECO:0007669"/>
    <property type="project" value="UniProtKB-EC"/>
</dbReference>
<evidence type="ECO:0000256" key="4">
    <source>
        <dbReference type="ARBA" id="ARBA00022679"/>
    </source>
</evidence>
<dbReference type="PANTHER" id="PTHR30616:SF2">
    <property type="entry name" value="PURINE NUCLEOSIDE PHOSPHORYLASE LACC1"/>
    <property type="match status" value="1"/>
</dbReference>
<keyword evidence="4" id="KW-0808">Transferase</keyword>
<dbReference type="EMBL" id="JADNYM010000030">
    <property type="protein sequence ID" value="MBG0741423.1"/>
    <property type="molecule type" value="Genomic_DNA"/>
</dbReference>
<keyword evidence="7" id="KW-0862">Zinc</keyword>